<evidence type="ECO:0000313" key="3">
    <source>
        <dbReference type="Proteomes" id="UP000298216"/>
    </source>
</evidence>
<feature type="transmembrane region" description="Helical" evidence="1">
    <location>
        <begin position="6"/>
        <end position="24"/>
    </location>
</feature>
<proteinExistence type="predicted"/>
<keyword evidence="1" id="KW-1133">Transmembrane helix</keyword>
<sequence>MIGLVVGSVGVVGIWLAAQIWLAFDHDLRGKILGPDHSATIQTPNGARVKVTMVVSSPFGRSEHQRKLEIQHGDRRLGVNLVDDWGPAARLSVYQTDQNGIAILGAEFEEVFFTLDPLKQTPQPNNSDSGRWTYLGAFDLRRSDDSESKTFNFNSDPSAECIPILMGGEPGGPYRTAFYQRSC</sequence>
<keyword evidence="1" id="KW-0812">Transmembrane</keyword>
<reference evidence="2 3" key="1">
    <citation type="submission" date="2019-03" db="EMBL/GenBank/DDBJ databases">
        <title>Draft genome of Brevundimonas sp. a heavy metal resistant soil bacteria.</title>
        <authorList>
            <person name="Soto J."/>
        </authorList>
    </citation>
    <scope>NUCLEOTIDE SEQUENCE [LARGE SCALE GENOMIC DNA]</scope>
    <source>
        <strain evidence="2 3">B-10</strain>
    </source>
</reference>
<dbReference type="AlphaFoldDB" id="A0A4Y9RT44"/>
<evidence type="ECO:0000256" key="1">
    <source>
        <dbReference type="SAM" id="Phobius"/>
    </source>
</evidence>
<organism evidence="2 3">
    <name type="scientific">Brevundimonas intermedia</name>
    <dbReference type="NCBI Taxonomy" id="74315"/>
    <lineage>
        <taxon>Bacteria</taxon>
        <taxon>Pseudomonadati</taxon>
        <taxon>Pseudomonadota</taxon>
        <taxon>Alphaproteobacteria</taxon>
        <taxon>Caulobacterales</taxon>
        <taxon>Caulobacteraceae</taxon>
        <taxon>Brevundimonas</taxon>
    </lineage>
</organism>
<keyword evidence="1" id="KW-0472">Membrane</keyword>
<keyword evidence="3" id="KW-1185">Reference proteome</keyword>
<dbReference type="Proteomes" id="UP000298216">
    <property type="component" value="Unassembled WGS sequence"/>
</dbReference>
<gene>
    <name evidence="2" type="ORF">EGY25_08400</name>
</gene>
<protein>
    <submittedName>
        <fullName evidence="2">Uncharacterized protein</fullName>
    </submittedName>
</protein>
<comment type="caution">
    <text evidence="2">The sequence shown here is derived from an EMBL/GenBank/DDBJ whole genome shotgun (WGS) entry which is preliminary data.</text>
</comment>
<accession>A0A4Y9RT44</accession>
<evidence type="ECO:0000313" key="2">
    <source>
        <dbReference type="EMBL" id="TFW12063.1"/>
    </source>
</evidence>
<dbReference type="EMBL" id="SPVH01000006">
    <property type="protein sequence ID" value="TFW12063.1"/>
    <property type="molecule type" value="Genomic_DNA"/>
</dbReference>
<name>A0A4Y9RT44_9CAUL</name>